<dbReference type="Proteomes" id="UP000268093">
    <property type="component" value="Unassembled WGS sequence"/>
</dbReference>
<accession>A0A433DK02</accession>
<evidence type="ECO:0000313" key="1">
    <source>
        <dbReference type="EMBL" id="RUP51224.1"/>
    </source>
</evidence>
<comment type="caution">
    <text evidence="1">The sequence shown here is derived from an EMBL/GenBank/DDBJ whole genome shotgun (WGS) entry which is preliminary data.</text>
</comment>
<protein>
    <submittedName>
        <fullName evidence="1">Uncharacterized protein</fullName>
    </submittedName>
</protein>
<gene>
    <name evidence="1" type="ORF">BC936DRAFT_149326</name>
</gene>
<organism evidence="1 2">
    <name type="scientific">Jimgerdemannia flammicorona</name>
    <dbReference type="NCBI Taxonomy" id="994334"/>
    <lineage>
        <taxon>Eukaryota</taxon>
        <taxon>Fungi</taxon>
        <taxon>Fungi incertae sedis</taxon>
        <taxon>Mucoromycota</taxon>
        <taxon>Mucoromycotina</taxon>
        <taxon>Endogonomycetes</taxon>
        <taxon>Endogonales</taxon>
        <taxon>Endogonaceae</taxon>
        <taxon>Jimgerdemannia</taxon>
    </lineage>
</organism>
<proteinExistence type="predicted"/>
<name>A0A433DK02_9FUNG</name>
<reference evidence="1 2" key="1">
    <citation type="journal article" date="2018" name="New Phytol.">
        <title>Phylogenomics of Endogonaceae and evolution of mycorrhizas within Mucoromycota.</title>
        <authorList>
            <person name="Chang Y."/>
            <person name="Desiro A."/>
            <person name="Na H."/>
            <person name="Sandor L."/>
            <person name="Lipzen A."/>
            <person name="Clum A."/>
            <person name="Barry K."/>
            <person name="Grigoriev I.V."/>
            <person name="Martin F.M."/>
            <person name="Stajich J.E."/>
            <person name="Smith M.E."/>
            <person name="Bonito G."/>
            <person name="Spatafora J.W."/>
        </authorList>
    </citation>
    <scope>NUCLEOTIDE SEQUENCE [LARGE SCALE GENOMIC DNA]</scope>
    <source>
        <strain evidence="1 2">GMNB39</strain>
    </source>
</reference>
<keyword evidence="2" id="KW-1185">Reference proteome</keyword>
<sequence length="139" mass="16130">MRFVSRARYNLLSWLQYSARATSQPFPARGFFQLRNSLGKPLLVHKWLEPCHKTEETASSSISHKQNQLTPRAKIHNSQYLPCTWFRSESSSVLVGFPEIFTATGLEQLYQSPLALRIIPRRMHMPKIIPTEPARHIRD</sequence>
<dbReference type="EMBL" id="RBNI01000877">
    <property type="protein sequence ID" value="RUP51224.1"/>
    <property type="molecule type" value="Genomic_DNA"/>
</dbReference>
<dbReference type="AlphaFoldDB" id="A0A433DK02"/>
<evidence type="ECO:0000313" key="2">
    <source>
        <dbReference type="Proteomes" id="UP000268093"/>
    </source>
</evidence>